<evidence type="ECO:0000256" key="1">
    <source>
        <dbReference type="SAM" id="MobiDB-lite"/>
    </source>
</evidence>
<dbReference type="AlphaFoldDB" id="A0AAN9E969"/>
<accession>A0AAN9E969</accession>
<name>A0AAN9E969_CROPI</name>
<dbReference type="EMBL" id="JAYWIO010000007">
    <property type="protein sequence ID" value="KAK7250877.1"/>
    <property type="molecule type" value="Genomic_DNA"/>
</dbReference>
<comment type="caution">
    <text evidence="2">The sequence shown here is derived from an EMBL/GenBank/DDBJ whole genome shotgun (WGS) entry which is preliminary data.</text>
</comment>
<feature type="region of interest" description="Disordered" evidence="1">
    <location>
        <begin position="1"/>
        <end position="22"/>
    </location>
</feature>
<evidence type="ECO:0000313" key="2">
    <source>
        <dbReference type="EMBL" id="KAK7250877.1"/>
    </source>
</evidence>
<keyword evidence="3" id="KW-1185">Reference proteome</keyword>
<reference evidence="2 3" key="1">
    <citation type="submission" date="2024-01" db="EMBL/GenBank/DDBJ databases">
        <title>The genomes of 5 underutilized Papilionoideae crops provide insights into root nodulation and disease resistanc.</title>
        <authorList>
            <person name="Yuan L."/>
        </authorList>
    </citation>
    <scope>NUCLEOTIDE SEQUENCE [LARGE SCALE GENOMIC DNA]</scope>
    <source>
        <strain evidence="2">ZHUSHIDOU_FW_LH</strain>
        <tissue evidence="2">Leaf</tissue>
    </source>
</reference>
<gene>
    <name evidence="2" type="ORF">RIF29_33615</name>
</gene>
<feature type="compositionally biased region" description="Polar residues" evidence="1">
    <location>
        <begin position="9"/>
        <end position="19"/>
    </location>
</feature>
<evidence type="ECO:0000313" key="3">
    <source>
        <dbReference type="Proteomes" id="UP001372338"/>
    </source>
</evidence>
<sequence>MSDYESGFYASTNNDSSESIHNEPGLSRVELVESLSYSHKFSDSGGSWFLPVFSGVLMVLRPRWFEERRGPAGGKRSHRGYVGIQFVLEIAFISSSINHSGGGNIDYSFPTNDDNVVSSTFVGTKIKGWPNAFTWLTVNAGLSGF</sequence>
<protein>
    <submittedName>
        <fullName evidence="2">Uncharacterized protein</fullName>
    </submittedName>
</protein>
<organism evidence="2 3">
    <name type="scientific">Crotalaria pallida</name>
    <name type="common">Smooth rattlebox</name>
    <name type="synonym">Crotalaria striata</name>
    <dbReference type="NCBI Taxonomy" id="3830"/>
    <lineage>
        <taxon>Eukaryota</taxon>
        <taxon>Viridiplantae</taxon>
        <taxon>Streptophyta</taxon>
        <taxon>Embryophyta</taxon>
        <taxon>Tracheophyta</taxon>
        <taxon>Spermatophyta</taxon>
        <taxon>Magnoliopsida</taxon>
        <taxon>eudicotyledons</taxon>
        <taxon>Gunneridae</taxon>
        <taxon>Pentapetalae</taxon>
        <taxon>rosids</taxon>
        <taxon>fabids</taxon>
        <taxon>Fabales</taxon>
        <taxon>Fabaceae</taxon>
        <taxon>Papilionoideae</taxon>
        <taxon>50 kb inversion clade</taxon>
        <taxon>genistoids sensu lato</taxon>
        <taxon>core genistoids</taxon>
        <taxon>Crotalarieae</taxon>
        <taxon>Crotalaria</taxon>
    </lineage>
</organism>
<proteinExistence type="predicted"/>
<dbReference type="Proteomes" id="UP001372338">
    <property type="component" value="Unassembled WGS sequence"/>
</dbReference>